<gene>
    <name evidence="1" type="ORF">COPCOM_02987</name>
</gene>
<name>C0BCU6_9FIRM</name>
<sequence length="117" mass="12960">MKLARTFQHVFSQPTSKSIEKRLAILRVGPSTEADETVRVKAYRLATVPLVKTVDLDICLLKTAFRLHFAAQTVRLPTWRHEVRGHPGAVRPGALDGDIALEGIEIAVAYIVVSETE</sequence>
<dbReference type="EMBL" id="ABVR01000042">
    <property type="protein sequence ID" value="EEG88897.1"/>
    <property type="molecule type" value="Genomic_DNA"/>
</dbReference>
<evidence type="ECO:0000313" key="1">
    <source>
        <dbReference type="EMBL" id="EEG88897.1"/>
    </source>
</evidence>
<organism evidence="1 2">
    <name type="scientific">Coprococcus comes ATCC 27758</name>
    <dbReference type="NCBI Taxonomy" id="470146"/>
    <lineage>
        <taxon>Bacteria</taxon>
        <taxon>Bacillati</taxon>
        <taxon>Bacillota</taxon>
        <taxon>Clostridia</taxon>
        <taxon>Lachnospirales</taxon>
        <taxon>Lachnospiraceae</taxon>
        <taxon>Coprococcus</taxon>
    </lineage>
</organism>
<dbReference type="AlphaFoldDB" id="C0BCU6"/>
<comment type="caution">
    <text evidence="1">The sequence shown here is derived from an EMBL/GenBank/DDBJ whole genome shotgun (WGS) entry which is preliminary data.</text>
</comment>
<reference evidence="1 2" key="2">
    <citation type="submission" date="2009-03" db="EMBL/GenBank/DDBJ databases">
        <title>Draft genome sequence of Coprococcus comes (ATCC 27758).</title>
        <authorList>
            <person name="Sudarsanam P."/>
            <person name="Ley R."/>
            <person name="Guruge J."/>
            <person name="Turnbaugh P.J."/>
            <person name="Mahowald M."/>
            <person name="Liep D."/>
            <person name="Gordon J."/>
        </authorList>
    </citation>
    <scope>NUCLEOTIDE SEQUENCE [LARGE SCALE GENOMIC DNA]</scope>
    <source>
        <strain evidence="1 2">ATCC 27758</strain>
    </source>
</reference>
<dbReference type="HOGENOM" id="CLU_2080782_0_0_9"/>
<proteinExistence type="predicted"/>
<dbReference type="Proteomes" id="UP000003793">
    <property type="component" value="Unassembled WGS sequence"/>
</dbReference>
<evidence type="ECO:0000313" key="2">
    <source>
        <dbReference type="Proteomes" id="UP000003793"/>
    </source>
</evidence>
<protein>
    <submittedName>
        <fullName evidence="1">Uncharacterized protein</fullName>
    </submittedName>
</protein>
<reference evidence="1 2" key="1">
    <citation type="submission" date="2009-02" db="EMBL/GenBank/DDBJ databases">
        <authorList>
            <person name="Fulton L."/>
            <person name="Clifton S."/>
            <person name="Fulton B."/>
            <person name="Xu J."/>
            <person name="Minx P."/>
            <person name="Pepin K.H."/>
            <person name="Johnson M."/>
            <person name="Bhonagiri V."/>
            <person name="Nash W.E."/>
            <person name="Mardis E.R."/>
            <person name="Wilson R.K."/>
        </authorList>
    </citation>
    <scope>NUCLEOTIDE SEQUENCE [LARGE SCALE GENOMIC DNA]</scope>
    <source>
        <strain evidence="1 2">ATCC 27758</strain>
    </source>
</reference>
<accession>C0BCU6</accession>